<proteinExistence type="predicted"/>
<dbReference type="PATRIC" id="fig|55758.3.peg.651"/>
<keyword evidence="2" id="KW-1185">Reference proteome</keyword>
<reference evidence="1 2" key="1">
    <citation type="submission" date="2016-04" db="EMBL/GenBank/DDBJ databases">
        <title>Genome sequence of Methanobrevibacter filiformis DSM 11501.</title>
        <authorList>
            <person name="Poehlein A."/>
            <person name="Seedorf H."/>
            <person name="Daniel R."/>
        </authorList>
    </citation>
    <scope>NUCLEOTIDE SEQUENCE [LARGE SCALE GENOMIC DNA]</scope>
    <source>
        <strain evidence="1 2">DSM 11501</strain>
    </source>
</reference>
<organism evidence="1 2">
    <name type="scientific">Methanobrevibacter filiformis</name>
    <dbReference type="NCBI Taxonomy" id="55758"/>
    <lineage>
        <taxon>Archaea</taxon>
        <taxon>Methanobacteriati</taxon>
        <taxon>Methanobacteriota</taxon>
        <taxon>Methanomada group</taxon>
        <taxon>Methanobacteria</taxon>
        <taxon>Methanobacteriales</taxon>
        <taxon>Methanobacteriaceae</taxon>
        <taxon>Methanobrevibacter</taxon>
    </lineage>
</organism>
<evidence type="ECO:0000313" key="1">
    <source>
        <dbReference type="EMBL" id="KZX15868.1"/>
    </source>
</evidence>
<evidence type="ECO:0000313" key="2">
    <source>
        <dbReference type="Proteomes" id="UP000077066"/>
    </source>
</evidence>
<dbReference type="Proteomes" id="UP000077066">
    <property type="component" value="Unassembled WGS sequence"/>
</dbReference>
<sequence length="213" mass="23816">MGTNKTDVKGISYFNYTPTKTGKIQYYVSINDESGTYPPTHSPNSTITINKNTIKLTVKTPSGNVGDKKTIKIKATDIENRVLTNKIFTIYINNKKVGKYKTNSKGEITIKTTLKASNKLKITFAGDENYKNLSKTYTYNAKAKKTIIKIYKAKTLYGKTVQLKSKLTDAKGKPLAGKYVKFYVAGKYVGKVKTNKKGIAILKYTPKKKKINI</sequence>
<dbReference type="AlphaFoldDB" id="A0A166DR45"/>
<gene>
    <name evidence="1" type="ORF">MBFIL_05800</name>
</gene>
<name>A0A166DR45_9EURY</name>
<protein>
    <submittedName>
        <fullName evidence="1">Bacterial Ig-like domain protein</fullName>
    </submittedName>
</protein>
<dbReference type="Gene3D" id="2.60.40.10">
    <property type="entry name" value="Immunoglobulins"/>
    <property type="match status" value="1"/>
</dbReference>
<accession>A0A166DR45</accession>
<dbReference type="InterPro" id="IPR013783">
    <property type="entry name" value="Ig-like_fold"/>
</dbReference>
<dbReference type="EMBL" id="LWMT01000084">
    <property type="protein sequence ID" value="KZX15868.1"/>
    <property type="molecule type" value="Genomic_DNA"/>
</dbReference>
<comment type="caution">
    <text evidence="1">The sequence shown here is derived from an EMBL/GenBank/DDBJ whole genome shotgun (WGS) entry which is preliminary data.</text>
</comment>